<evidence type="ECO:0000313" key="2">
    <source>
        <dbReference type="Proteomes" id="UP000317835"/>
    </source>
</evidence>
<dbReference type="KEGG" id="tpla:ElP_51740"/>
<dbReference type="EMBL" id="CP036426">
    <property type="protein sequence ID" value="QDV37239.1"/>
    <property type="molecule type" value="Genomic_DNA"/>
</dbReference>
<dbReference type="OrthoDB" id="9840371at2"/>
<dbReference type="RefSeq" id="WP_145274739.1">
    <property type="nucleotide sequence ID" value="NZ_CP036426.1"/>
</dbReference>
<sequence length="115" mass="13079">MQRHLDHFRDAKLYREGELILEQFEGYIGCREKSGHRKEWHGYFLVSAREHLDPESKYTLELSDGSKATIRGSDISSCESDGGEKHAVEFYVVGDIRGGSRRSIGLEHSGRRPLG</sequence>
<reference evidence="1 2" key="1">
    <citation type="submission" date="2019-02" db="EMBL/GenBank/DDBJ databases">
        <title>Deep-cultivation of Planctomycetes and their phenomic and genomic characterization uncovers novel biology.</title>
        <authorList>
            <person name="Wiegand S."/>
            <person name="Jogler M."/>
            <person name="Boedeker C."/>
            <person name="Pinto D."/>
            <person name="Vollmers J."/>
            <person name="Rivas-Marin E."/>
            <person name="Kohn T."/>
            <person name="Peeters S.H."/>
            <person name="Heuer A."/>
            <person name="Rast P."/>
            <person name="Oberbeckmann S."/>
            <person name="Bunk B."/>
            <person name="Jeske O."/>
            <person name="Meyerdierks A."/>
            <person name="Storesund J.E."/>
            <person name="Kallscheuer N."/>
            <person name="Luecker S."/>
            <person name="Lage O.M."/>
            <person name="Pohl T."/>
            <person name="Merkel B.J."/>
            <person name="Hornburger P."/>
            <person name="Mueller R.-W."/>
            <person name="Bruemmer F."/>
            <person name="Labrenz M."/>
            <person name="Spormann A.M."/>
            <person name="Op den Camp H."/>
            <person name="Overmann J."/>
            <person name="Amann R."/>
            <person name="Jetten M.S.M."/>
            <person name="Mascher T."/>
            <person name="Medema M.H."/>
            <person name="Devos D.P."/>
            <person name="Kaster A.-K."/>
            <person name="Ovreas L."/>
            <person name="Rohde M."/>
            <person name="Galperin M.Y."/>
            <person name="Jogler C."/>
        </authorList>
    </citation>
    <scope>NUCLEOTIDE SEQUENCE [LARGE SCALE GENOMIC DNA]</scope>
    <source>
        <strain evidence="1 2">ElP</strain>
    </source>
</reference>
<accession>A0A518H8S2</accession>
<evidence type="ECO:0000313" key="1">
    <source>
        <dbReference type="EMBL" id="QDV37239.1"/>
    </source>
</evidence>
<protein>
    <submittedName>
        <fullName evidence="1">Uncharacterized protein</fullName>
    </submittedName>
</protein>
<organism evidence="1 2">
    <name type="scientific">Tautonia plasticadhaerens</name>
    <dbReference type="NCBI Taxonomy" id="2527974"/>
    <lineage>
        <taxon>Bacteria</taxon>
        <taxon>Pseudomonadati</taxon>
        <taxon>Planctomycetota</taxon>
        <taxon>Planctomycetia</taxon>
        <taxon>Isosphaerales</taxon>
        <taxon>Isosphaeraceae</taxon>
        <taxon>Tautonia</taxon>
    </lineage>
</organism>
<proteinExistence type="predicted"/>
<gene>
    <name evidence="1" type="ORF">ElP_51740</name>
</gene>
<name>A0A518H8S2_9BACT</name>
<keyword evidence="2" id="KW-1185">Reference proteome</keyword>
<dbReference type="Proteomes" id="UP000317835">
    <property type="component" value="Chromosome"/>
</dbReference>
<dbReference type="AlphaFoldDB" id="A0A518H8S2"/>